<reference evidence="2" key="1">
    <citation type="submission" date="2023-06" db="EMBL/GenBank/DDBJ databases">
        <authorList>
            <person name="Kurt Z."/>
        </authorList>
    </citation>
    <scope>NUCLEOTIDE SEQUENCE</scope>
</reference>
<evidence type="ECO:0000313" key="3">
    <source>
        <dbReference type="EMBL" id="CAL5973715.1"/>
    </source>
</evidence>
<proteinExistence type="predicted"/>
<dbReference type="EMBL" id="CATOUU010000531">
    <property type="protein sequence ID" value="CAI9933323.1"/>
    <property type="molecule type" value="Genomic_DNA"/>
</dbReference>
<dbReference type="EMBL" id="CAXDID020000004">
    <property type="protein sequence ID" value="CAL5973715.1"/>
    <property type="molecule type" value="Genomic_DNA"/>
</dbReference>
<dbReference type="AlphaFoldDB" id="A0AA86P7V4"/>
<name>A0AA86P7V4_9EUKA</name>
<gene>
    <name evidence="2" type="ORF">HINF_LOCUS20968</name>
    <name evidence="3" type="ORF">HINF_LOCUS2514</name>
</gene>
<evidence type="ECO:0000256" key="1">
    <source>
        <dbReference type="SAM" id="SignalP"/>
    </source>
</evidence>
<feature type="chain" id="PRO_5041668717" evidence="1">
    <location>
        <begin position="18"/>
        <end position="411"/>
    </location>
</feature>
<evidence type="ECO:0000313" key="2">
    <source>
        <dbReference type="EMBL" id="CAI9933323.1"/>
    </source>
</evidence>
<organism evidence="2">
    <name type="scientific">Hexamita inflata</name>
    <dbReference type="NCBI Taxonomy" id="28002"/>
    <lineage>
        <taxon>Eukaryota</taxon>
        <taxon>Metamonada</taxon>
        <taxon>Diplomonadida</taxon>
        <taxon>Hexamitidae</taxon>
        <taxon>Hexamitinae</taxon>
        <taxon>Hexamita</taxon>
    </lineage>
</organism>
<accession>A0AA86P7V4</accession>
<protein>
    <submittedName>
        <fullName evidence="3">Hypothetical_protein</fullName>
    </submittedName>
</protein>
<feature type="signal peptide" evidence="1">
    <location>
        <begin position="1"/>
        <end position="17"/>
    </location>
</feature>
<dbReference type="Proteomes" id="UP001642409">
    <property type="component" value="Unassembled WGS sequence"/>
</dbReference>
<reference evidence="3 4" key="2">
    <citation type="submission" date="2024-07" db="EMBL/GenBank/DDBJ databases">
        <authorList>
            <person name="Akdeniz Z."/>
        </authorList>
    </citation>
    <scope>NUCLEOTIDE SEQUENCE [LARGE SCALE GENOMIC DNA]</scope>
</reference>
<sequence length="411" mass="45127">MLLNIVIINALQVFSIAEFDFCYNYVFYEPFQQKMQLVLDEPFTFDDGQFRELCTRTDNVLFRQVNISTFSVRIDAEIDLNKQPFSLFYYMWKAVTIVDMQVNMKLSNSGNADFAFLVATVPEYIIDIKDSEVNFTSNDVISSFYGIANNLTKTLQINRSTFSYNCMSVITNFYGIAAQVQNMNLYYSTFSIYTAATTSCGFVSVNQGTSMILNASISGSLSGTNTYGLVYENKGRLYQWNITFSLTTIGSSACGFVHLTTGSGATYAANVSFKGLPNYQQIGLKSSYFGTCPCLTDASLTNGLCYCPSNSIISGTSCLCTLTGSKMVSSQCTCPPRATISGSTCVCTTGAVLSGTNCYCTTNYNKIYTALGNSWCKNVNMCCTKTNKTGTQNYGCSDGTFQTCTTSTYVV</sequence>
<keyword evidence="1" id="KW-0732">Signal</keyword>
<comment type="caution">
    <text evidence="2">The sequence shown here is derived from an EMBL/GenBank/DDBJ whole genome shotgun (WGS) entry which is preliminary data.</text>
</comment>
<evidence type="ECO:0000313" key="4">
    <source>
        <dbReference type="Proteomes" id="UP001642409"/>
    </source>
</evidence>
<keyword evidence="4" id="KW-1185">Reference proteome</keyword>